<dbReference type="EMBL" id="JASPDQ010000035">
    <property type="protein sequence ID" value="MDK8602745.1"/>
    <property type="molecule type" value="Genomic_DNA"/>
</dbReference>
<evidence type="ECO:0000313" key="2">
    <source>
        <dbReference type="Proteomes" id="UP001225576"/>
    </source>
</evidence>
<dbReference type="AlphaFoldDB" id="A0AAW6ZLR9"/>
<name>A0AAW6ZLR9_9ACTO</name>
<evidence type="ECO:0008006" key="3">
    <source>
        <dbReference type="Google" id="ProtNLM"/>
    </source>
</evidence>
<protein>
    <recommendedName>
        <fullName evidence="3">Secreted protein</fullName>
    </recommendedName>
</protein>
<comment type="caution">
    <text evidence="1">The sequence shown here is derived from an EMBL/GenBank/DDBJ whole genome shotgun (WGS) entry which is preliminary data.</text>
</comment>
<sequence>MIFLFSFFVHDAVVRLSPFGPAFVRLSAIVGPGVVAPVDVVQQLLTPLQSHTWYLRQPGRLTV</sequence>
<dbReference type="RefSeq" id="WP_285321732.1">
    <property type="nucleotide sequence ID" value="NZ_JASPDQ010000035.1"/>
</dbReference>
<dbReference type="Proteomes" id="UP001225576">
    <property type="component" value="Unassembled WGS sequence"/>
</dbReference>
<gene>
    <name evidence="1" type="ORF">QP858_09795</name>
</gene>
<proteinExistence type="predicted"/>
<evidence type="ECO:0000313" key="1">
    <source>
        <dbReference type="EMBL" id="MDK8602745.1"/>
    </source>
</evidence>
<organism evidence="1 2">
    <name type="scientific">Trueperella bernardiae</name>
    <dbReference type="NCBI Taxonomy" id="59561"/>
    <lineage>
        <taxon>Bacteria</taxon>
        <taxon>Bacillati</taxon>
        <taxon>Actinomycetota</taxon>
        <taxon>Actinomycetes</taxon>
        <taxon>Actinomycetales</taxon>
        <taxon>Actinomycetaceae</taxon>
        <taxon>Trueperella</taxon>
    </lineage>
</organism>
<reference evidence="1" key="1">
    <citation type="submission" date="2023-05" db="EMBL/GenBank/DDBJ databases">
        <title>Genomic Catalog of Human Bladder Bacteria.</title>
        <authorList>
            <person name="Du J."/>
        </authorList>
    </citation>
    <scope>NUCLEOTIDE SEQUENCE</scope>
    <source>
        <strain evidence="1">UMB1304A</strain>
    </source>
</reference>
<accession>A0AAW6ZLR9</accession>